<dbReference type="PANTHER" id="PTHR43134:SF1">
    <property type="entry name" value="SIGNAL RECOGNITION PARTICLE RECEPTOR SUBUNIT ALPHA"/>
    <property type="match status" value="1"/>
</dbReference>
<comment type="function">
    <text evidence="9">Involved in targeting and insertion of nascent membrane proteins into the cytoplasmic membrane. Acts as a receptor for the complex formed by the signal recognition particle (SRP) and the ribosome-nascent chain (RNC).</text>
</comment>
<dbReference type="AlphaFoldDB" id="A0A2N7PQE9"/>
<sequence length="310" mass="34199">MFNFLKKEVLFDKFKKGLSKTKEFLSEKLSEIFEVDKIVDLKTLEELEETLILADVGVETTLALLNPFKTKVLQGETLTTKELRSLLKNQLLFLLKDADRPFPPSGNLSVLFFLGVNGVGKTTTIAKLGKILKDKGYSVVLVAADTFRAAAIEQLKTWGERIGAPVVALQEGADPGAVIYQGITYAQKYNINVVLIDTAGRLHTKYNLIEELKKMVRVMNKLIPFESQEIILVLDATTGQNAISQARHFSSAIPIHSVIITKMDGTAKGGIAIAVSHNFNLPIRFIGLGEKPEDLIPFNKDAFISAILPD</sequence>
<keyword evidence="5 9" id="KW-0342">GTP-binding</keyword>
<dbReference type="InterPro" id="IPR042101">
    <property type="entry name" value="SRP54_N_sf"/>
</dbReference>
<dbReference type="GO" id="GO:0006614">
    <property type="term" value="P:SRP-dependent cotranslational protein targeting to membrane"/>
    <property type="evidence" value="ECO:0007669"/>
    <property type="project" value="InterPro"/>
</dbReference>
<evidence type="ECO:0000256" key="9">
    <source>
        <dbReference type="HAMAP-Rule" id="MF_00920"/>
    </source>
</evidence>
<feature type="binding site" evidence="9">
    <location>
        <begin position="261"/>
        <end position="264"/>
    </location>
    <ligand>
        <name>GTP</name>
        <dbReference type="ChEBI" id="CHEBI:37565"/>
    </ligand>
</feature>
<dbReference type="SMART" id="SM00382">
    <property type="entry name" value="AAA"/>
    <property type="match status" value="1"/>
</dbReference>
<dbReference type="SUPFAM" id="SSF47364">
    <property type="entry name" value="Domain of the SRP/SRP receptor G-proteins"/>
    <property type="match status" value="1"/>
</dbReference>
<dbReference type="FunFam" id="3.40.50.300:FF:000053">
    <property type="entry name" value="Signal recognition particle receptor FtsY"/>
    <property type="match status" value="1"/>
</dbReference>
<keyword evidence="3 9" id="KW-0547">Nucleotide-binding</keyword>
<evidence type="ECO:0000256" key="1">
    <source>
        <dbReference type="ARBA" id="ARBA00022475"/>
    </source>
</evidence>
<evidence type="ECO:0000313" key="13">
    <source>
        <dbReference type="Proteomes" id="UP000235460"/>
    </source>
</evidence>
<keyword evidence="1 9" id="KW-1003">Cell membrane</keyword>
<dbReference type="SUPFAM" id="SSF52540">
    <property type="entry name" value="P-loop containing nucleoside triphosphate hydrolases"/>
    <property type="match status" value="1"/>
</dbReference>
<keyword evidence="7 9" id="KW-0675">Receptor</keyword>
<evidence type="ECO:0000256" key="8">
    <source>
        <dbReference type="ARBA" id="ARBA00048027"/>
    </source>
</evidence>
<evidence type="ECO:0000313" key="14">
    <source>
        <dbReference type="Proteomes" id="UP000235619"/>
    </source>
</evidence>
<dbReference type="InterPro" id="IPR027417">
    <property type="entry name" value="P-loop_NTPase"/>
</dbReference>
<feature type="binding site" evidence="9">
    <location>
        <begin position="115"/>
        <end position="122"/>
    </location>
    <ligand>
        <name>GTP</name>
        <dbReference type="ChEBI" id="CHEBI:37565"/>
    </ligand>
</feature>
<dbReference type="Proteomes" id="UP000235619">
    <property type="component" value="Unassembled WGS sequence"/>
</dbReference>
<dbReference type="Pfam" id="PF02881">
    <property type="entry name" value="SRP54_N"/>
    <property type="match status" value="1"/>
</dbReference>
<keyword evidence="4 9" id="KW-0378">Hydrolase</keyword>
<dbReference type="GO" id="GO:0005737">
    <property type="term" value="C:cytoplasm"/>
    <property type="evidence" value="ECO:0007669"/>
    <property type="project" value="UniProtKB-SubCell"/>
</dbReference>
<dbReference type="SMART" id="SM00963">
    <property type="entry name" value="SRP54_N"/>
    <property type="match status" value="1"/>
</dbReference>
<dbReference type="InterPro" id="IPR003593">
    <property type="entry name" value="AAA+_ATPase"/>
</dbReference>
<dbReference type="GO" id="GO:0005047">
    <property type="term" value="F:signal recognition particle binding"/>
    <property type="evidence" value="ECO:0007669"/>
    <property type="project" value="TreeGrafter"/>
</dbReference>
<comment type="similarity">
    <text evidence="9">Belongs to the GTP-binding SRP family. FtsY subfamily.</text>
</comment>
<dbReference type="GO" id="GO:0003924">
    <property type="term" value="F:GTPase activity"/>
    <property type="evidence" value="ECO:0007669"/>
    <property type="project" value="UniProtKB-UniRule"/>
</dbReference>
<comment type="caution">
    <text evidence="11">The sequence shown here is derived from an EMBL/GenBank/DDBJ whole genome shotgun (WGS) entry which is preliminary data.</text>
</comment>
<organism evidence="11 13">
    <name type="scientific">Thermodesulfobacterium geofontis</name>
    <dbReference type="NCBI Taxonomy" id="1295609"/>
    <lineage>
        <taxon>Bacteria</taxon>
        <taxon>Pseudomonadati</taxon>
        <taxon>Thermodesulfobacteriota</taxon>
        <taxon>Thermodesulfobacteria</taxon>
        <taxon>Thermodesulfobacteriales</taxon>
        <taxon>Thermodesulfobacteriaceae</taxon>
        <taxon>Thermodesulfobacterium</taxon>
    </lineage>
</organism>
<reference evidence="13 14" key="1">
    <citation type="submission" date="2018-01" db="EMBL/GenBank/DDBJ databases">
        <title>Metagenomic assembled genomes from two thermal pools in the Uzon Caldera, Kamchatka, Russia.</title>
        <authorList>
            <person name="Wilkins L."/>
            <person name="Ettinger C."/>
        </authorList>
    </citation>
    <scope>NUCLEOTIDE SEQUENCE [LARGE SCALE GENOMIC DNA]</scope>
    <source>
        <strain evidence="12">ARK-04</strain>
        <strain evidence="11">ZAV-08</strain>
    </source>
</reference>
<name>A0A2N7PQE9_9BACT</name>
<accession>A0A2N7PQE9</accession>
<feature type="domain" description="SRP54-type proteins GTP-binding" evidence="10">
    <location>
        <begin position="282"/>
        <end position="295"/>
    </location>
</feature>
<feature type="binding site" evidence="9">
    <location>
        <begin position="197"/>
        <end position="201"/>
    </location>
    <ligand>
        <name>GTP</name>
        <dbReference type="ChEBI" id="CHEBI:37565"/>
    </ligand>
</feature>
<dbReference type="GO" id="GO:0005886">
    <property type="term" value="C:plasma membrane"/>
    <property type="evidence" value="ECO:0007669"/>
    <property type="project" value="UniProtKB-SubCell"/>
</dbReference>
<comment type="subunit">
    <text evidence="9">Part of the signal recognition particle protein translocation system, which is composed of SRP and FtsY.</text>
</comment>
<evidence type="ECO:0000256" key="3">
    <source>
        <dbReference type="ARBA" id="ARBA00022741"/>
    </source>
</evidence>
<protein>
    <recommendedName>
        <fullName evidence="9">Signal recognition particle receptor FtsY</fullName>
        <shortName evidence="9">SRP receptor</shortName>
        <ecNumber evidence="9">3.6.5.4</ecNumber>
    </recommendedName>
</protein>
<dbReference type="InterPro" id="IPR013822">
    <property type="entry name" value="Signal_recog_particl_SRP54_hlx"/>
</dbReference>
<dbReference type="EMBL" id="PNJD01000122">
    <property type="protein sequence ID" value="PMP97794.1"/>
    <property type="molecule type" value="Genomic_DNA"/>
</dbReference>
<dbReference type="Gene3D" id="1.20.120.140">
    <property type="entry name" value="Signal recognition particle SRP54, nucleotide-binding domain"/>
    <property type="match status" value="1"/>
</dbReference>
<evidence type="ECO:0000256" key="7">
    <source>
        <dbReference type="ARBA" id="ARBA00023170"/>
    </source>
</evidence>
<comment type="subcellular location">
    <subcellularLocation>
        <location evidence="9">Cell membrane</location>
        <topology evidence="9">Peripheral membrane protein</topology>
        <orientation evidence="9">Cytoplasmic side</orientation>
    </subcellularLocation>
    <subcellularLocation>
        <location evidence="9">Cytoplasm</location>
    </subcellularLocation>
</comment>
<dbReference type="NCBIfam" id="TIGR00064">
    <property type="entry name" value="ftsY"/>
    <property type="match status" value="1"/>
</dbReference>
<evidence type="ECO:0000256" key="5">
    <source>
        <dbReference type="ARBA" id="ARBA00023134"/>
    </source>
</evidence>
<dbReference type="InterPro" id="IPR036225">
    <property type="entry name" value="SRP/SRP_N"/>
</dbReference>
<dbReference type="SMART" id="SM00962">
    <property type="entry name" value="SRP54"/>
    <property type="match status" value="1"/>
</dbReference>
<dbReference type="HAMAP" id="MF_00920">
    <property type="entry name" value="FtsY"/>
    <property type="match status" value="1"/>
</dbReference>
<evidence type="ECO:0000256" key="4">
    <source>
        <dbReference type="ARBA" id="ARBA00022801"/>
    </source>
</evidence>
<evidence type="ECO:0000313" key="12">
    <source>
        <dbReference type="EMBL" id="PMP97794.1"/>
    </source>
</evidence>
<dbReference type="EC" id="3.6.5.4" evidence="9"/>
<dbReference type="Proteomes" id="UP000235460">
    <property type="component" value="Unassembled WGS sequence"/>
</dbReference>
<evidence type="ECO:0000313" key="11">
    <source>
        <dbReference type="EMBL" id="PMP68808.1"/>
    </source>
</evidence>
<dbReference type="GO" id="GO:0005525">
    <property type="term" value="F:GTP binding"/>
    <property type="evidence" value="ECO:0007669"/>
    <property type="project" value="UniProtKB-UniRule"/>
</dbReference>
<evidence type="ECO:0000256" key="2">
    <source>
        <dbReference type="ARBA" id="ARBA00022490"/>
    </source>
</evidence>
<dbReference type="Gene3D" id="3.40.50.300">
    <property type="entry name" value="P-loop containing nucleotide triphosphate hydrolases"/>
    <property type="match status" value="1"/>
</dbReference>
<dbReference type="PANTHER" id="PTHR43134">
    <property type="entry name" value="SIGNAL RECOGNITION PARTICLE RECEPTOR SUBUNIT ALPHA"/>
    <property type="match status" value="1"/>
</dbReference>
<comment type="catalytic activity">
    <reaction evidence="8 9">
        <text>GTP + H2O = GDP + phosphate + H(+)</text>
        <dbReference type="Rhea" id="RHEA:19669"/>
        <dbReference type="ChEBI" id="CHEBI:15377"/>
        <dbReference type="ChEBI" id="CHEBI:15378"/>
        <dbReference type="ChEBI" id="CHEBI:37565"/>
        <dbReference type="ChEBI" id="CHEBI:43474"/>
        <dbReference type="ChEBI" id="CHEBI:58189"/>
        <dbReference type="EC" id="3.6.5.4"/>
    </reaction>
</comment>
<keyword evidence="2 9" id="KW-0963">Cytoplasm</keyword>
<evidence type="ECO:0000256" key="6">
    <source>
        <dbReference type="ARBA" id="ARBA00023136"/>
    </source>
</evidence>
<dbReference type="PROSITE" id="PS00300">
    <property type="entry name" value="SRP54"/>
    <property type="match status" value="1"/>
</dbReference>
<evidence type="ECO:0000259" key="10">
    <source>
        <dbReference type="PROSITE" id="PS00300"/>
    </source>
</evidence>
<dbReference type="EMBL" id="PNIK01000013">
    <property type="protein sequence ID" value="PMP68808.1"/>
    <property type="molecule type" value="Genomic_DNA"/>
</dbReference>
<dbReference type="CDD" id="cd17874">
    <property type="entry name" value="FtsY"/>
    <property type="match status" value="1"/>
</dbReference>
<keyword evidence="6 9" id="KW-0472">Membrane</keyword>
<dbReference type="Pfam" id="PF00448">
    <property type="entry name" value="SRP54"/>
    <property type="match status" value="1"/>
</dbReference>
<proteinExistence type="inferred from homology"/>
<dbReference type="InterPro" id="IPR004390">
    <property type="entry name" value="SR_rcpt_FtsY"/>
</dbReference>
<gene>
    <name evidence="9" type="primary">ftsY</name>
    <name evidence="12" type="ORF">C0169_02010</name>
    <name evidence="11" type="ORF">C0190_00860</name>
</gene>
<dbReference type="InterPro" id="IPR000897">
    <property type="entry name" value="SRP54_GTPase_dom"/>
</dbReference>